<organism evidence="2 3">
    <name type="scientific">Nonomuraea endophytica</name>
    <dbReference type="NCBI Taxonomy" id="714136"/>
    <lineage>
        <taxon>Bacteria</taxon>
        <taxon>Bacillati</taxon>
        <taxon>Actinomycetota</taxon>
        <taxon>Actinomycetes</taxon>
        <taxon>Streptosporangiales</taxon>
        <taxon>Streptosporangiaceae</taxon>
        <taxon>Nonomuraea</taxon>
    </lineage>
</organism>
<keyword evidence="1" id="KW-1133">Transmembrane helix</keyword>
<dbReference type="AlphaFoldDB" id="A0A7W8EGR7"/>
<dbReference type="RefSeq" id="WP_184963932.1">
    <property type="nucleotide sequence ID" value="NZ_JACHIN010000005.1"/>
</dbReference>
<accession>A0A7W8EGR7</accession>
<proteinExistence type="predicted"/>
<feature type="transmembrane region" description="Helical" evidence="1">
    <location>
        <begin position="6"/>
        <end position="26"/>
    </location>
</feature>
<evidence type="ECO:0000313" key="2">
    <source>
        <dbReference type="EMBL" id="MBB5078864.1"/>
    </source>
</evidence>
<comment type="caution">
    <text evidence="2">The sequence shown here is derived from an EMBL/GenBank/DDBJ whole genome shotgun (WGS) entry which is preliminary data.</text>
</comment>
<reference evidence="2 3" key="1">
    <citation type="submission" date="2020-08" db="EMBL/GenBank/DDBJ databases">
        <title>Genomic Encyclopedia of Type Strains, Phase IV (KMG-IV): sequencing the most valuable type-strain genomes for metagenomic binning, comparative biology and taxonomic classification.</title>
        <authorList>
            <person name="Goeker M."/>
        </authorList>
    </citation>
    <scope>NUCLEOTIDE SEQUENCE [LARGE SCALE GENOMIC DNA]</scope>
    <source>
        <strain evidence="2 3">DSM 45385</strain>
    </source>
</reference>
<keyword evidence="1" id="KW-0812">Transmembrane</keyword>
<dbReference type="Proteomes" id="UP000568380">
    <property type="component" value="Unassembled WGS sequence"/>
</dbReference>
<protein>
    <submittedName>
        <fullName evidence="2">Uncharacterized protein</fullName>
    </submittedName>
</protein>
<evidence type="ECO:0000256" key="1">
    <source>
        <dbReference type="SAM" id="Phobius"/>
    </source>
</evidence>
<keyword evidence="3" id="KW-1185">Reference proteome</keyword>
<name>A0A7W8EGR7_9ACTN</name>
<gene>
    <name evidence="2" type="ORF">HNR40_004350</name>
</gene>
<sequence>MEIILGALAVCAIFVALLGSILVATIKEEDRIRKLPARPASTMIKFTRWISGLHIRDGGQE</sequence>
<evidence type="ECO:0000313" key="3">
    <source>
        <dbReference type="Proteomes" id="UP000568380"/>
    </source>
</evidence>
<dbReference type="EMBL" id="JACHIN010000005">
    <property type="protein sequence ID" value="MBB5078864.1"/>
    <property type="molecule type" value="Genomic_DNA"/>
</dbReference>
<keyword evidence="1" id="KW-0472">Membrane</keyword>